<organism evidence="2 3">
    <name type="scientific">Auricularia subglabra (strain TFB-10046 / SS5)</name>
    <name type="common">White-rot fungus</name>
    <name type="synonym">Auricularia delicata (strain TFB10046)</name>
    <dbReference type="NCBI Taxonomy" id="717982"/>
    <lineage>
        <taxon>Eukaryota</taxon>
        <taxon>Fungi</taxon>
        <taxon>Dikarya</taxon>
        <taxon>Basidiomycota</taxon>
        <taxon>Agaricomycotina</taxon>
        <taxon>Agaricomycetes</taxon>
        <taxon>Auriculariales</taxon>
        <taxon>Auriculariaceae</taxon>
        <taxon>Auricularia</taxon>
    </lineage>
</organism>
<dbReference type="AlphaFoldDB" id="J0LJF1"/>
<feature type="region of interest" description="Disordered" evidence="1">
    <location>
        <begin position="1"/>
        <end position="73"/>
    </location>
</feature>
<protein>
    <submittedName>
        <fullName evidence="2">Uncharacterized protein</fullName>
    </submittedName>
</protein>
<feature type="region of interest" description="Disordered" evidence="1">
    <location>
        <begin position="100"/>
        <end position="143"/>
    </location>
</feature>
<keyword evidence="3" id="KW-1185">Reference proteome</keyword>
<gene>
    <name evidence="2" type="ORF">AURDEDRAFT_70501</name>
</gene>
<evidence type="ECO:0000256" key="1">
    <source>
        <dbReference type="SAM" id="MobiDB-lite"/>
    </source>
</evidence>
<dbReference type="KEGG" id="adl:AURDEDRAFT_70501"/>
<reference evidence="3" key="1">
    <citation type="journal article" date="2012" name="Science">
        <title>The Paleozoic origin of enzymatic lignin decomposition reconstructed from 31 fungal genomes.</title>
        <authorList>
            <person name="Floudas D."/>
            <person name="Binder M."/>
            <person name="Riley R."/>
            <person name="Barry K."/>
            <person name="Blanchette R.A."/>
            <person name="Henrissat B."/>
            <person name="Martinez A.T."/>
            <person name="Otillar R."/>
            <person name="Spatafora J.W."/>
            <person name="Yadav J.S."/>
            <person name="Aerts A."/>
            <person name="Benoit I."/>
            <person name="Boyd A."/>
            <person name="Carlson A."/>
            <person name="Copeland A."/>
            <person name="Coutinho P.M."/>
            <person name="de Vries R.P."/>
            <person name="Ferreira P."/>
            <person name="Findley K."/>
            <person name="Foster B."/>
            <person name="Gaskell J."/>
            <person name="Glotzer D."/>
            <person name="Gorecki P."/>
            <person name="Heitman J."/>
            <person name="Hesse C."/>
            <person name="Hori C."/>
            <person name="Igarashi K."/>
            <person name="Jurgens J.A."/>
            <person name="Kallen N."/>
            <person name="Kersten P."/>
            <person name="Kohler A."/>
            <person name="Kuees U."/>
            <person name="Kumar T.K.A."/>
            <person name="Kuo A."/>
            <person name="LaButti K."/>
            <person name="Larrondo L.F."/>
            <person name="Lindquist E."/>
            <person name="Ling A."/>
            <person name="Lombard V."/>
            <person name="Lucas S."/>
            <person name="Lundell T."/>
            <person name="Martin R."/>
            <person name="McLaughlin D.J."/>
            <person name="Morgenstern I."/>
            <person name="Morin E."/>
            <person name="Murat C."/>
            <person name="Nagy L.G."/>
            <person name="Nolan M."/>
            <person name="Ohm R.A."/>
            <person name="Patyshakuliyeva A."/>
            <person name="Rokas A."/>
            <person name="Ruiz-Duenas F.J."/>
            <person name="Sabat G."/>
            <person name="Salamov A."/>
            <person name="Samejima M."/>
            <person name="Schmutz J."/>
            <person name="Slot J.C."/>
            <person name="St John F."/>
            <person name="Stenlid J."/>
            <person name="Sun H."/>
            <person name="Sun S."/>
            <person name="Syed K."/>
            <person name="Tsang A."/>
            <person name="Wiebenga A."/>
            <person name="Young D."/>
            <person name="Pisabarro A."/>
            <person name="Eastwood D.C."/>
            <person name="Martin F."/>
            <person name="Cullen D."/>
            <person name="Grigoriev I.V."/>
            <person name="Hibbett D.S."/>
        </authorList>
    </citation>
    <scope>NUCLEOTIDE SEQUENCE [LARGE SCALE GENOMIC DNA]</scope>
    <source>
        <strain evidence="3">TFB10046</strain>
    </source>
</reference>
<evidence type="ECO:0000313" key="2">
    <source>
        <dbReference type="EMBL" id="EJD40162.1"/>
    </source>
</evidence>
<name>J0LJF1_AURST</name>
<sequence>MTNEDKQLETLLKREEKEEERSVQHALKDLKATEKANSKAHKAADKAMHAVEKAQTKEHKTSKTLSKATHKHDDAVAAVTNAERNIGIKQRHLTQLEGDLEQKKQHVDEVQRKKEQHDSIRNAKRAEMLGYAPIANGGADQAA</sequence>
<accession>J0LJF1</accession>
<dbReference type="Proteomes" id="UP000006514">
    <property type="component" value="Unassembled WGS sequence"/>
</dbReference>
<dbReference type="OrthoDB" id="3364747at2759"/>
<dbReference type="eggNOG" id="ENOG502SDZR">
    <property type="taxonomic scope" value="Eukaryota"/>
</dbReference>
<feature type="compositionally biased region" description="Basic and acidic residues" evidence="1">
    <location>
        <begin position="100"/>
        <end position="127"/>
    </location>
</feature>
<dbReference type="EMBL" id="JH687805">
    <property type="protein sequence ID" value="EJD40162.1"/>
    <property type="molecule type" value="Genomic_DNA"/>
</dbReference>
<evidence type="ECO:0000313" key="3">
    <source>
        <dbReference type="Proteomes" id="UP000006514"/>
    </source>
</evidence>
<feature type="compositionally biased region" description="Basic and acidic residues" evidence="1">
    <location>
        <begin position="1"/>
        <end position="61"/>
    </location>
</feature>
<proteinExistence type="predicted"/>
<dbReference type="OMA" id="SQIHERP"/>
<dbReference type="InParanoid" id="J0LJF1"/>